<organism evidence="2 3">
    <name type="scientific">Streptomyces mobaraensis</name>
    <name type="common">Streptoverticillium mobaraense</name>
    <dbReference type="NCBI Taxonomy" id="35621"/>
    <lineage>
        <taxon>Bacteria</taxon>
        <taxon>Bacillati</taxon>
        <taxon>Actinomycetota</taxon>
        <taxon>Actinomycetes</taxon>
        <taxon>Kitasatosporales</taxon>
        <taxon>Streptomycetaceae</taxon>
        <taxon>Streptomyces</taxon>
    </lineage>
</organism>
<feature type="chain" id="PRO_5038931326" evidence="1">
    <location>
        <begin position="27"/>
        <end position="90"/>
    </location>
</feature>
<evidence type="ECO:0000313" key="2">
    <source>
        <dbReference type="EMBL" id="KAB7852324.1"/>
    </source>
</evidence>
<feature type="signal peptide" evidence="1">
    <location>
        <begin position="1"/>
        <end position="26"/>
    </location>
</feature>
<name>A0A5N5WEN1_STRMB</name>
<gene>
    <name evidence="2" type="ORF">FRZ00_02140</name>
</gene>
<sequence length="90" mass="9635">MPHVRRNVASIGLAAALMFGAGIATAGSAVADQSVSAPVVSRTSIAPAEWQFSGFYSSYESCRISGRTSGTQFSCRYDASVPVWRLFLWL</sequence>
<evidence type="ECO:0000313" key="3">
    <source>
        <dbReference type="Proteomes" id="UP000327000"/>
    </source>
</evidence>
<dbReference type="AlphaFoldDB" id="A0A5N5WEN1"/>
<protein>
    <submittedName>
        <fullName evidence="2">Uncharacterized protein</fullName>
    </submittedName>
</protein>
<dbReference type="RefSeq" id="WP_152262290.1">
    <property type="nucleotide sequence ID" value="NZ_VOKX01000006.1"/>
</dbReference>
<accession>A0A5N5WEN1</accession>
<comment type="caution">
    <text evidence="2">The sequence shown here is derived from an EMBL/GenBank/DDBJ whole genome shotgun (WGS) entry which is preliminary data.</text>
</comment>
<proteinExistence type="predicted"/>
<dbReference type="EMBL" id="VOKX01000006">
    <property type="protein sequence ID" value="KAB7852324.1"/>
    <property type="molecule type" value="Genomic_DNA"/>
</dbReference>
<evidence type="ECO:0000256" key="1">
    <source>
        <dbReference type="SAM" id="SignalP"/>
    </source>
</evidence>
<keyword evidence="1" id="KW-0732">Signal</keyword>
<keyword evidence="3" id="KW-1185">Reference proteome</keyword>
<reference evidence="2 3" key="1">
    <citation type="journal article" date="2019" name="Microb. Cell Fact.">
        <title>Exploring novel herbicidin analogues by transcriptional regulator overexpression and MS/MS molecular networking.</title>
        <authorList>
            <person name="Shi Y."/>
            <person name="Gu R."/>
            <person name="Li Y."/>
            <person name="Wang X."/>
            <person name="Ren W."/>
            <person name="Li X."/>
            <person name="Wang L."/>
            <person name="Xie Y."/>
            <person name="Hong B."/>
        </authorList>
    </citation>
    <scope>NUCLEOTIDE SEQUENCE [LARGE SCALE GENOMIC DNA]</scope>
    <source>
        <strain evidence="2 3">US-43</strain>
    </source>
</reference>
<dbReference type="Proteomes" id="UP000327000">
    <property type="component" value="Unassembled WGS sequence"/>
</dbReference>